<dbReference type="PANTHER" id="PTHR12223">
    <property type="entry name" value="VESICULAR MANNOSE-BINDING LECTIN"/>
    <property type="match status" value="1"/>
</dbReference>
<feature type="region of interest" description="Disordered" evidence="1">
    <location>
        <begin position="713"/>
        <end position="732"/>
    </location>
</feature>
<gene>
    <name evidence="4" type="ORF">GCM10009332_26460</name>
</gene>
<reference evidence="4" key="2">
    <citation type="submission" date="2020-09" db="EMBL/GenBank/DDBJ databases">
        <authorList>
            <person name="Sun Q."/>
            <person name="Ohkuma M."/>
        </authorList>
    </citation>
    <scope>NUCLEOTIDE SEQUENCE</scope>
    <source>
        <strain evidence="4">JCM 30804</strain>
    </source>
</reference>
<protein>
    <recommendedName>
        <fullName evidence="3">DUF6701 domain-containing protein</fullName>
    </recommendedName>
</protein>
<keyword evidence="5" id="KW-1185">Reference proteome</keyword>
<comment type="caution">
    <text evidence="4">The sequence shown here is derived from an EMBL/GenBank/DDBJ whole genome shotgun (WGS) entry which is preliminary data.</text>
</comment>
<feature type="domain" description="DUF6701" evidence="3">
    <location>
        <begin position="946"/>
        <end position="1555"/>
    </location>
</feature>
<dbReference type="Gene3D" id="2.60.120.200">
    <property type="match status" value="1"/>
</dbReference>
<evidence type="ECO:0000313" key="4">
    <source>
        <dbReference type="EMBL" id="GGI87795.1"/>
    </source>
</evidence>
<dbReference type="PANTHER" id="PTHR12223:SF28">
    <property type="entry name" value="LECTIN, MANNOSE BINDING 1 LIKE"/>
    <property type="match status" value="1"/>
</dbReference>
<dbReference type="Proteomes" id="UP000613743">
    <property type="component" value="Unassembled WGS sequence"/>
</dbReference>
<dbReference type="GO" id="GO:0006888">
    <property type="term" value="P:endoplasmic reticulum to Golgi vesicle-mediated transport"/>
    <property type="evidence" value="ECO:0007669"/>
    <property type="project" value="TreeGrafter"/>
</dbReference>
<sequence>MLNRYFVTACFLVLLYCVVLPAFAFDTIDFPGIAQGHNNRSNTNCSGNGNDAQLTIYNAGRIRGTNGADLDFCRQSAGMPNTSCDTAAGGDRVCSISGSASAGLNMNANQNRFLSSSNADGSHSCFGTNTLALGSASANQFNQVNIGGSCELTLSNQNSEYRFSAMNLSSDAIVNFPEGDYWIGSLNISGNVEIRVEGNVRIFVESNSLGINNQVILNPDNQGALQLVGYGDISLSTSAKIYGNVYAQNAITINNDAVIYGRTKSHDLIINGNGQINVPPVAPPTDSLALQFGKSNSGRVDFETPFSAGVTPLVFLMPTITPGNPDANDGPASVFVTSVTNSGFTWVQSEPQSVASRYLASQSMPEIHWVAITQGQHVLSDGTQIVADVESIASAQYGGVNDTAANYLDISYPGHSYDVVLSQLQTRVNNCWVTSLAKTSANDISLSLEISEVHNRSNRRCQPANIRTLAPEQVAYLAVSSATGQFRLNNQDIRYHFGTASTIPSFGDLTAQCNSLTDLTGFEDAPTFVAGKLSRGGGDGGWLRRCQLSAAQVSVVVDEDTYKDRDRSHLPEDYGFVAFEEVTAVEICFQDNFEDATLGREWLGTRSSGSFNPSIVNGRLRLTENSGNQATAVTYQSALAAKDSIVTVQFDLYAYGGSGADGMAIVLSDSMVAPQPGSFGGPLGYGHRAGSGIPGFAGGWLGVGLDEYGNFSAEGGSNSKGRRRQSVAIRGSGSGTTGYRYLHGTCNDGSTNTGGNCLSPTVDGNSATQHRYKVTVDSSQSGESKVKVERSIAGAAFVELIPEFDAAAEPGQAAIPENFMLSLTGSTGGASNIHELDDFEVCSIDTSPPTASVHHFEFNYSTSPLTCRAENIRIKACLNADCSQLFTDPLSADLSPVSMTNGGWVGGNQVTFVNGLATKQLRSNTIVPVTIGVDSSNPAAGTGSVTLCQSGGGVLDTASCTFAFATAGFEFDVPHKISNKPATNIVFRAVKQGDSSEQCVPEFADETKQIAFWTTYDIPDATSRPASLAASVNATNVGTSSAAPTLVDVTFDVNGRGSIDVNYADAGQLILDALYTGIAGTDEEGLVMAGSDSFVSTPVGLCVTPEVVCAAGNDSCPVFRKTGEPFNITVQGKAWQSDGDSDFCDNVNTPNYAQNGMMLTSVLVAPSGGQPAVLERIRYDHLAAANNSNTFTQGVDEVGVFDFIVTPESNYLNSGLSVAQATSESVGRFIPSDYEMTNHGVIPACLSAASLTYMDEPFGMSATVIARNHRGNRTLNYDSVFAKGTLKLVAQNNNFGADLSSRVSGVVADSTWNPGNQAFDMGWNQGQVTVSKSIVFSRLATGFADGPYPLLDVGSWIEDNESGSRRTQIAAANMNAATTGDCSASATCDAIALPSAMNMLQGRIVAENTYGPESEVLNMPVQAQYWNGSSWVRSIDDHCSVLGVATLPYPYADDSTLGYQYLELPTGDQRVNRSLGGSNFVGGEFDLLWQAVLSPSSSTDPLYRGQITAPIQVPTWLTWYWNWNGTSPTVFAQPRASAFFGTYRGHDRIIYWREVQ</sequence>
<dbReference type="SUPFAM" id="SSF49899">
    <property type="entry name" value="Concanavalin A-like lectins/glucanases"/>
    <property type="match status" value="1"/>
</dbReference>
<organism evidence="4 5">
    <name type="scientific">Shewanella gelidii</name>
    <dbReference type="NCBI Taxonomy" id="1642821"/>
    <lineage>
        <taxon>Bacteria</taxon>
        <taxon>Pseudomonadati</taxon>
        <taxon>Pseudomonadota</taxon>
        <taxon>Gammaproteobacteria</taxon>
        <taxon>Alteromonadales</taxon>
        <taxon>Shewanellaceae</taxon>
        <taxon>Shewanella</taxon>
    </lineage>
</organism>
<dbReference type="InterPro" id="IPR013320">
    <property type="entry name" value="ConA-like_dom_sf"/>
</dbReference>
<dbReference type="InterPro" id="IPR046524">
    <property type="entry name" value="DUF6701"/>
</dbReference>
<evidence type="ECO:0000259" key="3">
    <source>
        <dbReference type="Pfam" id="PF20419"/>
    </source>
</evidence>
<reference evidence="4" key="1">
    <citation type="journal article" date="2014" name="Int. J. Syst. Evol. Microbiol.">
        <title>Complete genome sequence of Corynebacterium casei LMG S-19264T (=DSM 44701T), isolated from a smear-ripened cheese.</title>
        <authorList>
            <consortium name="US DOE Joint Genome Institute (JGI-PGF)"/>
            <person name="Walter F."/>
            <person name="Albersmeier A."/>
            <person name="Kalinowski J."/>
            <person name="Ruckert C."/>
        </authorList>
    </citation>
    <scope>NUCLEOTIDE SEQUENCE</scope>
    <source>
        <strain evidence="4">JCM 30804</strain>
    </source>
</reference>
<name>A0A917JWR9_9GAMM</name>
<dbReference type="Pfam" id="PF20419">
    <property type="entry name" value="DUF6701"/>
    <property type="match status" value="1"/>
</dbReference>
<feature type="signal peptide" evidence="2">
    <location>
        <begin position="1"/>
        <end position="24"/>
    </location>
</feature>
<keyword evidence="2" id="KW-0732">Signal</keyword>
<evidence type="ECO:0000313" key="5">
    <source>
        <dbReference type="Proteomes" id="UP000613743"/>
    </source>
</evidence>
<accession>A0A917JWR9</accession>
<feature type="chain" id="PRO_5037747398" description="DUF6701 domain-containing protein" evidence="2">
    <location>
        <begin position="25"/>
        <end position="1556"/>
    </location>
</feature>
<dbReference type="InterPro" id="IPR051136">
    <property type="entry name" value="Intracellular_Lectin-GPT"/>
</dbReference>
<dbReference type="RefSeq" id="WP_188921701.1">
    <property type="nucleotide sequence ID" value="NZ_BMPZ01000008.1"/>
</dbReference>
<evidence type="ECO:0000256" key="2">
    <source>
        <dbReference type="SAM" id="SignalP"/>
    </source>
</evidence>
<dbReference type="GO" id="GO:0005537">
    <property type="term" value="F:D-mannose binding"/>
    <property type="evidence" value="ECO:0007669"/>
    <property type="project" value="TreeGrafter"/>
</dbReference>
<dbReference type="EMBL" id="BMPZ01000008">
    <property type="protein sequence ID" value="GGI87795.1"/>
    <property type="molecule type" value="Genomic_DNA"/>
</dbReference>
<evidence type="ECO:0000256" key="1">
    <source>
        <dbReference type="SAM" id="MobiDB-lite"/>
    </source>
</evidence>
<dbReference type="GO" id="GO:0030134">
    <property type="term" value="C:COPII-coated ER to Golgi transport vesicle"/>
    <property type="evidence" value="ECO:0007669"/>
    <property type="project" value="TreeGrafter"/>
</dbReference>
<proteinExistence type="predicted"/>